<feature type="compositionally biased region" description="Basic residues" evidence="1">
    <location>
        <begin position="101"/>
        <end position="134"/>
    </location>
</feature>
<dbReference type="EMBL" id="CAJNIZ010003577">
    <property type="protein sequence ID" value="CAE7223758.1"/>
    <property type="molecule type" value="Genomic_DNA"/>
</dbReference>
<dbReference type="Proteomes" id="UP000649617">
    <property type="component" value="Unassembled WGS sequence"/>
</dbReference>
<protein>
    <submittedName>
        <fullName evidence="2">Uncharacterized protein</fullName>
    </submittedName>
</protein>
<feature type="compositionally biased region" description="Acidic residues" evidence="1">
    <location>
        <begin position="141"/>
        <end position="168"/>
    </location>
</feature>
<feature type="compositionally biased region" description="Acidic residues" evidence="1">
    <location>
        <begin position="83"/>
        <end position="94"/>
    </location>
</feature>
<comment type="caution">
    <text evidence="2">The sequence shown here is derived from an EMBL/GenBank/DDBJ whole genome shotgun (WGS) entry which is preliminary data.</text>
</comment>
<evidence type="ECO:0000256" key="1">
    <source>
        <dbReference type="SAM" id="MobiDB-lite"/>
    </source>
</evidence>
<accession>A0A812K7I4</accession>
<dbReference type="OrthoDB" id="446773at2759"/>
<reference evidence="2" key="1">
    <citation type="submission" date="2021-02" db="EMBL/GenBank/DDBJ databases">
        <authorList>
            <person name="Dougan E. K."/>
            <person name="Rhodes N."/>
            <person name="Thang M."/>
            <person name="Chan C."/>
        </authorList>
    </citation>
    <scope>NUCLEOTIDE SEQUENCE</scope>
</reference>
<evidence type="ECO:0000313" key="2">
    <source>
        <dbReference type="EMBL" id="CAE7223758.1"/>
    </source>
</evidence>
<feature type="non-terminal residue" evidence="2">
    <location>
        <position position="297"/>
    </location>
</feature>
<evidence type="ECO:0000313" key="3">
    <source>
        <dbReference type="Proteomes" id="UP000649617"/>
    </source>
</evidence>
<feature type="region of interest" description="Disordered" evidence="1">
    <location>
        <begin position="43"/>
        <end position="212"/>
    </location>
</feature>
<gene>
    <name evidence="2" type="ORF">SPIL2461_LOCUS3063</name>
</gene>
<sequence length="297" mass="32881">GNQIPDLKSLLKDIQQKVGDKARFLSSSEAYKSDAEEFLSVHISDVPEGSLQEEEPEEVTDAKDSAWQRRQRRRKAKELALKEEEEEEEEDGAQSDESKDKAKKKGRAKADGKKKRAKKENGKVKKKKKKRSKRDKSAEGDAQENGEEEQPVSEEPTEEGDAGSDEGANDASAGAEDEPQEKLQQEQAEQAESEAEVKQPVPAQTFDATALSTEEQISLKKATEEKLRGMEGLLANIGDSALDKLAQLTVRLLVSGKDMLAELKPFVGKQQATELVAWVEEHCRSREETSNTAEEST</sequence>
<name>A0A812K7I4_SYMPI</name>
<dbReference type="AlphaFoldDB" id="A0A812K7I4"/>
<organism evidence="2 3">
    <name type="scientific">Symbiodinium pilosum</name>
    <name type="common">Dinoflagellate</name>
    <dbReference type="NCBI Taxonomy" id="2952"/>
    <lineage>
        <taxon>Eukaryota</taxon>
        <taxon>Sar</taxon>
        <taxon>Alveolata</taxon>
        <taxon>Dinophyceae</taxon>
        <taxon>Suessiales</taxon>
        <taxon>Symbiodiniaceae</taxon>
        <taxon>Symbiodinium</taxon>
    </lineage>
</organism>
<proteinExistence type="predicted"/>
<keyword evidence="3" id="KW-1185">Reference proteome</keyword>
<feature type="non-terminal residue" evidence="2">
    <location>
        <position position="1"/>
    </location>
</feature>